<keyword evidence="2" id="KW-1185">Reference proteome</keyword>
<dbReference type="Proteomes" id="UP001152562">
    <property type="component" value="Unassembled WGS sequence"/>
</dbReference>
<evidence type="ECO:0000313" key="1">
    <source>
        <dbReference type="EMBL" id="CAH4029244.1"/>
    </source>
</evidence>
<protein>
    <submittedName>
        <fullName evidence="1">Uncharacterized protein</fullName>
    </submittedName>
</protein>
<sequence length="72" mass="8518">MGGLTSKTAALEKVSPYKRRRWTLVPYVVYGLRIVNDNTRFLDHSRVTEHNIVSEQRKYKENAPMHYRKVIV</sequence>
<evidence type="ECO:0000313" key="2">
    <source>
        <dbReference type="Proteomes" id="UP001152562"/>
    </source>
</evidence>
<reference evidence="1" key="1">
    <citation type="submission" date="2022-05" db="EMBL/GenBank/DDBJ databases">
        <authorList>
            <person name="Okamura Y."/>
        </authorList>
    </citation>
    <scope>NUCLEOTIDE SEQUENCE</scope>
</reference>
<proteinExistence type="predicted"/>
<organism evidence="1 2">
    <name type="scientific">Pieris brassicae</name>
    <name type="common">White butterfly</name>
    <name type="synonym">Large white butterfly</name>
    <dbReference type="NCBI Taxonomy" id="7116"/>
    <lineage>
        <taxon>Eukaryota</taxon>
        <taxon>Metazoa</taxon>
        <taxon>Ecdysozoa</taxon>
        <taxon>Arthropoda</taxon>
        <taxon>Hexapoda</taxon>
        <taxon>Insecta</taxon>
        <taxon>Pterygota</taxon>
        <taxon>Neoptera</taxon>
        <taxon>Endopterygota</taxon>
        <taxon>Lepidoptera</taxon>
        <taxon>Glossata</taxon>
        <taxon>Ditrysia</taxon>
        <taxon>Papilionoidea</taxon>
        <taxon>Pieridae</taxon>
        <taxon>Pierinae</taxon>
        <taxon>Pieris</taxon>
    </lineage>
</organism>
<dbReference type="AlphaFoldDB" id="A0A9P0XC12"/>
<comment type="caution">
    <text evidence="1">The sequence shown here is derived from an EMBL/GenBank/DDBJ whole genome shotgun (WGS) entry which is preliminary data.</text>
</comment>
<gene>
    <name evidence="1" type="ORF">PIBRA_LOCUS6018</name>
</gene>
<accession>A0A9P0XC12</accession>
<name>A0A9P0XC12_PIEBR</name>
<dbReference type="EMBL" id="CALOZG010000008">
    <property type="protein sequence ID" value="CAH4029244.1"/>
    <property type="molecule type" value="Genomic_DNA"/>
</dbReference>